<dbReference type="AlphaFoldDB" id="A0A326UCH6"/>
<dbReference type="CDD" id="cd07726">
    <property type="entry name" value="ST1585-like_MBL-fold"/>
    <property type="match status" value="1"/>
</dbReference>
<dbReference type="InterPro" id="IPR050855">
    <property type="entry name" value="NDM-1-like"/>
</dbReference>
<protein>
    <submittedName>
        <fullName evidence="2">Glyoxylase-like metal-dependent hydrolase (Beta-lactamase superfamily II)</fullName>
    </submittedName>
</protein>
<dbReference type="PANTHER" id="PTHR42951">
    <property type="entry name" value="METALLO-BETA-LACTAMASE DOMAIN-CONTAINING"/>
    <property type="match status" value="1"/>
</dbReference>
<dbReference type="InterPro" id="IPR037482">
    <property type="entry name" value="ST1585_MBL-fold"/>
</dbReference>
<evidence type="ECO:0000259" key="1">
    <source>
        <dbReference type="SMART" id="SM00849"/>
    </source>
</evidence>
<dbReference type="Gene3D" id="3.60.15.10">
    <property type="entry name" value="Ribonuclease Z/Hydroxyacylglutathione hydrolase-like"/>
    <property type="match status" value="1"/>
</dbReference>
<reference evidence="2 3" key="1">
    <citation type="submission" date="2018-06" db="EMBL/GenBank/DDBJ databases">
        <title>Genomic Encyclopedia of Archaeal and Bacterial Type Strains, Phase II (KMG-II): from individual species to whole genera.</title>
        <authorList>
            <person name="Goeker M."/>
        </authorList>
    </citation>
    <scope>NUCLEOTIDE SEQUENCE [LARGE SCALE GENOMIC DNA]</scope>
    <source>
        <strain evidence="2 3">ATCC BAA-1881</strain>
    </source>
</reference>
<dbReference type="Proteomes" id="UP000248806">
    <property type="component" value="Unassembled WGS sequence"/>
</dbReference>
<dbReference type="SMART" id="SM00849">
    <property type="entry name" value="Lactamase_B"/>
    <property type="match status" value="1"/>
</dbReference>
<dbReference type="InterPro" id="IPR036866">
    <property type="entry name" value="RibonucZ/Hydroxyglut_hydro"/>
</dbReference>
<dbReference type="RefSeq" id="WP_170142276.1">
    <property type="nucleotide sequence ID" value="NZ_BIFX01000001.1"/>
</dbReference>
<dbReference type="Pfam" id="PF00753">
    <property type="entry name" value="Lactamase_B"/>
    <property type="match status" value="1"/>
</dbReference>
<comment type="caution">
    <text evidence="2">The sequence shown here is derived from an EMBL/GenBank/DDBJ whole genome shotgun (WGS) entry which is preliminary data.</text>
</comment>
<dbReference type="EMBL" id="QKUF01000001">
    <property type="protein sequence ID" value="PZW36138.1"/>
    <property type="molecule type" value="Genomic_DNA"/>
</dbReference>
<name>A0A326UCH6_THEHA</name>
<dbReference type="GO" id="GO:0016787">
    <property type="term" value="F:hydrolase activity"/>
    <property type="evidence" value="ECO:0007669"/>
    <property type="project" value="UniProtKB-KW"/>
</dbReference>
<dbReference type="InterPro" id="IPR001279">
    <property type="entry name" value="Metallo-B-lactamas"/>
</dbReference>
<dbReference type="SUPFAM" id="SSF56281">
    <property type="entry name" value="Metallo-hydrolase/oxidoreductase"/>
    <property type="match status" value="1"/>
</dbReference>
<accession>A0A326UCH6</accession>
<sequence length="310" mass="34615">MTTVTQLSHKLWHISLPFQGEHGVLGCYVFAGSDQLVLIDPGPQTTAAALIEGLEELGFQAKDVTHILATHIHLDHAGGAGTLLQQMPHATVLTHSKGAPHLVDPAKLLTSATRIYGDRMNELWGTVEPVPEDQVQAIDHGDVLTLADRRLEVHYAPGHASHHVIFFDVHSGEMFTGDAAGVRLPGINYNRPPTPPPDLDLEIWTHTITMMKQLHPDVLYLAHFGPSKEPVAHLDQLRERLYSWGELVLQAMREGKDEAQITEYLIASTQPELERLTDDPTMVRRYDLAINYPMTVQGYMRYWRKQGKAS</sequence>
<keyword evidence="3" id="KW-1185">Reference proteome</keyword>
<evidence type="ECO:0000313" key="3">
    <source>
        <dbReference type="Proteomes" id="UP000248806"/>
    </source>
</evidence>
<evidence type="ECO:0000313" key="2">
    <source>
        <dbReference type="EMBL" id="PZW36138.1"/>
    </source>
</evidence>
<feature type="domain" description="Metallo-beta-lactamase" evidence="1">
    <location>
        <begin position="24"/>
        <end position="223"/>
    </location>
</feature>
<keyword evidence="2" id="KW-0378">Hydrolase</keyword>
<proteinExistence type="predicted"/>
<organism evidence="2 3">
    <name type="scientific">Thermosporothrix hazakensis</name>
    <dbReference type="NCBI Taxonomy" id="644383"/>
    <lineage>
        <taxon>Bacteria</taxon>
        <taxon>Bacillati</taxon>
        <taxon>Chloroflexota</taxon>
        <taxon>Ktedonobacteria</taxon>
        <taxon>Ktedonobacterales</taxon>
        <taxon>Thermosporotrichaceae</taxon>
        <taxon>Thermosporothrix</taxon>
    </lineage>
</organism>
<gene>
    <name evidence="2" type="ORF">EI42_00308</name>
</gene>
<dbReference type="PANTHER" id="PTHR42951:SF22">
    <property type="entry name" value="METALLO BETA-LACTAMASE SUPERFAMILY LIPOPROTEIN"/>
    <property type="match status" value="1"/>
</dbReference>